<dbReference type="Gene3D" id="1.50.10.100">
    <property type="entry name" value="Chondroitin AC/alginate lyase"/>
    <property type="match status" value="1"/>
</dbReference>
<accession>A0ABW5M1L9</accession>
<dbReference type="InterPro" id="IPR008929">
    <property type="entry name" value="Chondroitin_lyas"/>
</dbReference>
<organism evidence="4 5">
    <name type="scientific">Spirosoma soli</name>
    <dbReference type="NCBI Taxonomy" id="1770529"/>
    <lineage>
        <taxon>Bacteria</taxon>
        <taxon>Pseudomonadati</taxon>
        <taxon>Bacteroidota</taxon>
        <taxon>Cytophagia</taxon>
        <taxon>Cytophagales</taxon>
        <taxon>Cytophagaceae</taxon>
        <taxon>Spirosoma</taxon>
    </lineage>
</organism>
<dbReference type="Proteomes" id="UP001597469">
    <property type="component" value="Unassembled WGS sequence"/>
</dbReference>
<dbReference type="SUPFAM" id="SSF48230">
    <property type="entry name" value="Chondroitin AC/alginate lyase"/>
    <property type="match status" value="1"/>
</dbReference>
<proteinExistence type="predicted"/>
<dbReference type="EMBL" id="JBHULN010000003">
    <property type="protein sequence ID" value="MFD2570452.1"/>
    <property type="molecule type" value="Genomic_DNA"/>
</dbReference>
<name>A0ABW5M1L9_9BACT</name>
<dbReference type="Pfam" id="PF07940">
    <property type="entry name" value="Hepar_II_III_C"/>
    <property type="match status" value="1"/>
</dbReference>
<protein>
    <submittedName>
        <fullName evidence="4">Heparinase II/III family protein</fullName>
    </submittedName>
</protein>
<evidence type="ECO:0000313" key="5">
    <source>
        <dbReference type="Proteomes" id="UP001597469"/>
    </source>
</evidence>
<evidence type="ECO:0000256" key="1">
    <source>
        <dbReference type="ARBA" id="ARBA00004196"/>
    </source>
</evidence>
<dbReference type="Gene3D" id="2.70.98.70">
    <property type="match status" value="1"/>
</dbReference>
<dbReference type="RefSeq" id="WP_381521131.1">
    <property type="nucleotide sequence ID" value="NZ_JBHULN010000003.1"/>
</dbReference>
<comment type="subcellular location">
    <subcellularLocation>
        <location evidence="1">Cell envelope</location>
    </subcellularLocation>
</comment>
<feature type="domain" description="Heparinase II/III-like C-terminal" evidence="3">
    <location>
        <begin position="381"/>
        <end position="591"/>
    </location>
</feature>
<evidence type="ECO:0000313" key="4">
    <source>
        <dbReference type="EMBL" id="MFD2570452.1"/>
    </source>
</evidence>
<dbReference type="PANTHER" id="PTHR38045:SF1">
    <property type="entry name" value="HEPARINASE II_III-LIKE PROTEIN"/>
    <property type="match status" value="1"/>
</dbReference>
<evidence type="ECO:0000256" key="2">
    <source>
        <dbReference type="SAM" id="SignalP"/>
    </source>
</evidence>
<keyword evidence="2" id="KW-0732">Signal</keyword>
<comment type="caution">
    <text evidence="4">The sequence shown here is derived from an EMBL/GenBank/DDBJ whole genome shotgun (WGS) entry which is preliminary data.</text>
</comment>
<keyword evidence="5" id="KW-1185">Reference proteome</keyword>
<sequence length="614" mass="67446">MRRITHLLLVLLTGVWASVNAQVQLQNLPAHPRVLASASRFATLKTQNDAVSRQIRKLIQQEADQLLTTSPTTYTTTGFLMGPMRQVQGRIITLAMAYRLGGDKRYVERARQELRALADLKNWGTNHFLDVGEAALAAGIGLDWLYDDLSADEREHIAQAIITNALQPSLDVQEGVNGWVDGDYNWNQVCNAGLSVGALAIAERDPELAQQIVNRAIKNVPKAGAVYAPDGSYPEGPSYWSYGTSFHVLLIEALRSALGNSYGLEKLPGFLKTADFNLQMVAPSGLDFNFSDYHLEKQNEPIMLWFARELKRRDLATQELADLASLASGLKAGGDQKTAQARSRHLPLELLWWEPGVPVGDNTLPLHWTATGVLPIAVMRSAWNDPRATFVAIKGGTPNHSHAHMDVGSFILEADGVRWAIDLGTESYDKMRAAKLTLWDYSQNSTRWNTFRVGPEGHNILRFDGARQDITGKAEITTLPAEKGAVGNTVYLTPLYRNQVARVQRNVTLRADRSVAIDDQWTAGDRPVQASWQWLTKAEVTKTSQGLLLRQDGQSLALTVEPLAGATIDIEDVSAARAMQDSPNPGLSRIVIRLSTPAKTAASLRVKAIPGSVK</sequence>
<dbReference type="PANTHER" id="PTHR38045">
    <property type="entry name" value="CHROMOSOME 1, WHOLE GENOME SHOTGUN SEQUENCE"/>
    <property type="match status" value="1"/>
</dbReference>
<feature type="signal peptide" evidence="2">
    <location>
        <begin position="1"/>
        <end position="21"/>
    </location>
</feature>
<gene>
    <name evidence="4" type="ORF">ACFSUS_07395</name>
</gene>
<feature type="chain" id="PRO_5045969378" evidence="2">
    <location>
        <begin position="22"/>
        <end position="614"/>
    </location>
</feature>
<evidence type="ECO:0000259" key="3">
    <source>
        <dbReference type="Pfam" id="PF07940"/>
    </source>
</evidence>
<dbReference type="InterPro" id="IPR012480">
    <property type="entry name" value="Hepar_II_III_C"/>
</dbReference>
<reference evidence="5" key="1">
    <citation type="journal article" date="2019" name="Int. J. Syst. Evol. Microbiol.">
        <title>The Global Catalogue of Microorganisms (GCM) 10K type strain sequencing project: providing services to taxonomists for standard genome sequencing and annotation.</title>
        <authorList>
            <consortium name="The Broad Institute Genomics Platform"/>
            <consortium name="The Broad Institute Genome Sequencing Center for Infectious Disease"/>
            <person name="Wu L."/>
            <person name="Ma J."/>
        </authorList>
    </citation>
    <scope>NUCLEOTIDE SEQUENCE [LARGE SCALE GENOMIC DNA]</scope>
    <source>
        <strain evidence="5">KCTC 42805</strain>
    </source>
</reference>